<sequence>MFHMGWFLGFGFGSYGWNQQWSGNAAADLANPQLFVDLATSLERAGFDYMMLEDSSVIPDTFRGTMEESLRAGIVRMDPMPLIPLLAAATQHLGLVATAATTFYPPFLAARLLTTLDHLSHGRVGVNLVTASPDAAAQNYGLAKHYEHDLRYRMADEWVQAVTALWDTWEPGALTLDEESGMFADHTKVHRADFDGEFYKTRGPLNTVPSPQGHPIICQAGGSPAGMDFGAKHADTILASVAGADGMKRYRDDISRRMIGFGRDPKDVKVLFLVEPVLADTDADAIEKKRRMDAANQGNIEASLMRMSYISGLDWSKFALNEEIPDLTGKHNGHQSVVDDFLAASAGKTLREALASQRRGTSSVQLVGSPDTVAGQMDEAMQEAGGDGFLVALPVTRKNITEVCDGLAPALRRRGLIREEYLPGTFRDNLFAF</sequence>
<name>A0A1B1BPH8_9MICO</name>
<evidence type="ECO:0000256" key="6">
    <source>
        <dbReference type="PIRSR" id="PIRSR000337-1"/>
    </source>
</evidence>
<dbReference type="GO" id="GO:0004497">
    <property type="term" value="F:monooxygenase activity"/>
    <property type="evidence" value="ECO:0007669"/>
    <property type="project" value="UniProtKB-KW"/>
</dbReference>
<feature type="binding site" evidence="6">
    <location>
        <position position="223"/>
    </location>
    <ligand>
        <name>FMN</name>
        <dbReference type="ChEBI" id="CHEBI:58210"/>
    </ligand>
</feature>
<feature type="binding site" evidence="6">
    <location>
        <position position="148"/>
    </location>
    <ligand>
        <name>FMN</name>
        <dbReference type="ChEBI" id="CHEBI:58210"/>
    </ligand>
</feature>
<dbReference type="Pfam" id="PF00296">
    <property type="entry name" value="Bac_luciferase"/>
    <property type="match status" value="1"/>
</dbReference>
<keyword evidence="9" id="KW-1185">Reference proteome</keyword>
<evidence type="ECO:0000256" key="3">
    <source>
        <dbReference type="ARBA" id="ARBA00023002"/>
    </source>
</evidence>
<dbReference type="NCBIfam" id="TIGR03860">
    <property type="entry name" value="FMN_nitrolo"/>
    <property type="match status" value="1"/>
</dbReference>
<dbReference type="STRING" id="670052.PA27867_3502"/>
<evidence type="ECO:0000256" key="4">
    <source>
        <dbReference type="ARBA" id="ARBA00023033"/>
    </source>
</evidence>
<evidence type="ECO:0000256" key="5">
    <source>
        <dbReference type="ARBA" id="ARBA00033748"/>
    </source>
</evidence>
<feature type="domain" description="Luciferase-like" evidence="7">
    <location>
        <begin position="20"/>
        <end position="387"/>
    </location>
</feature>
<keyword evidence="2 6" id="KW-0288">FMN</keyword>
<dbReference type="InterPro" id="IPR011251">
    <property type="entry name" value="Luciferase-like_dom"/>
</dbReference>
<dbReference type="InterPro" id="IPR051260">
    <property type="entry name" value="Diverse_substr_monoxygenases"/>
</dbReference>
<dbReference type="OrthoDB" id="3265338at2"/>
<dbReference type="EMBL" id="CP016282">
    <property type="protein sequence ID" value="ANP74425.1"/>
    <property type="molecule type" value="Genomic_DNA"/>
</dbReference>
<keyword evidence="3" id="KW-0560">Oxidoreductase</keyword>
<dbReference type="PANTHER" id="PTHR30011">
    <property type="entry name" value="ALKANESULFONATE MONOOXYGENASE-RELATED"/>
    <property type="match status" value="1"/>
</dbReference>
<dbReference type="AlphaFoldDB" id="A0A1B1BPH8"/>
<evidence type="ECO:0000259" key="7">
    <source>
        <dbReference type="Pfam" id="PF00296"/>
    </source>
</evidence>
<evidence type="ECO:0000256" key="2">
    <source>
        <dbReference type="ARBA" id="ARBA00022643"/>
    </source>
</evidence>
<dbReference type="PATRIC" id="fig|670052.7.peg.3605"/>
<dbReference type="RefSeq" id="WP_066598355.1">
    <property type="nucleotide sequence ID" value="NZ_CP016282.1"/>
</dbReference>
<dbReference type="Proteomes" id="UP000092582">
    <property type="component" value="Chromosome 1"/>
</dbReference>
<feature type="binding site" evidence="6">
    <location>
        <position position="152"/>
    </location>
    <ligand>
        <name>FMN</name>
        <dbReference type="ChEBI" id="CHEBI:58210"/>
    </ligand>
</feature>
<protein>
    <submittedName>
        <fullName evidence="8">FMNH2-dependent monooxygenase</fullName>
    </submittedName>
</protein>
<evidence type="ECO:0000313" key="9">
    <source>
        <dbReference type="Proteomes" id="UP000092582"/>
    </source>
</evidence>
<dbReference type="PIRSF" id="PIRSF000337">
    <property type="entry name" value="NTA_MOA"/>
    <property type="match status" value="1"/>
</dbReference>
<organism evidence="8 9">
    <name type="scientific">Cryobacterium arcticum</name>
    <dbReference type="NCBI Taxonomy" id="670052"/>
    <lineage>
        <taxon>Bacteria</taxon>
        <taxon>Bacillati</taxon>
        <taxon>Actinomycetota</taxon>
        <taxon>Actinomycetes</taxon>
        <taxon>Micrococcales</taxon>
        <taxon>Microbacteriaceae</taxon>
        <taxon>Cryobacterium</taxon>
    </lineage>
</organism>
<reference evidence="8 9" key="1">
    <citation type="submission" date="2016-06" db="EMBL/GenBank/DDBJ databases">
        <title>Genome sequencing of Cryobacterium arcticum PAMC 27867.</title>
        <authorList>
            <person name="Lee J."/>
            <person name="Kim O.-S."/>
        </authorList>
    </citation>
    <scope>NUCLEOTIDE SEQUENCE [LARGE SCALE GENOMIC DNA]</scope>
    <source>
        <strain evidence="8 9">PAMC 27867</strain>
    </source>
</reference>
<dbReference type="SUPFAM" id="SSF51679">
    <property type="entry name" value="Bacterial luciferase-like"/>
    <property type="match status" value="1"/>
</dbReference>
<dbReference type="KEGG" id="cart:PA27867_3502"/>
<dbReference type="InterPro" id="IPR036661">
    <property type="entry name" value="Luciferase-like_sf"/>
</dbReference>
<keyword evidence="4 8" id="KW-0503">Monooxygenase</keyword>
<evidence type="ECO:0000256" key="1">
    <source>
        <dbReference type="ARBA" id="ARBA00022630"/>
    </source>
</evidence>
<accession>A0A1B1BPH8</accession>
<gene>
    <name evidence="8" type="ORF">PA27867_3502</name>
</gene>
<dbReference type="Gene3D" id="3.20.20.30">
    <property type="entry name" value="Luciferase-like domain"/>
    <property type="match status" value="1"/>
</dbReference>
<proteinExistence type="inferred from homology"/>
<dbReference type="PANTHER" id="PTHR30011:SF16">
    <property type="entry name" value="C2H2 FINGER DOMAIN TRANSCRIPTION FACTOR (EUROFUNG)-RELATED"/>
    <property type="match status" value="1"/>
</dbReference>
<feature type="binding site" evidence="6">
    <location>
        <position position="98"/>
    </location>
    <ligand>
        <name>FMN</name>
        <dbReference type="ChEBI" id="CHEBI:58210"/>
    </ligand>
</feature>
<comment type="similarity">
    <text evidence="5">Belongs to the NtaA/SnaA/DszA monooxygenase family.</text>
</comment>
<evidence type="ECO:0000313" key="8">
    <source>
        <dbReference type="EMBL" id="ANP74425.1"/>
    </source>
</evidence>
<feature type="binding site" evidence="6">
    <location>
        <position position="54"/>
    </location>
    <ligand>
        <name>FMN</name>
        <dbReference type="ChEBI" id="CHEBI:58210"/>
    </ligand>
</feature>
<dbReference type="InterPro" id="IPR016215">
    <property type="entry name" value="NTA_MOA"/>
</dbReference>
<dbReference type="GO" id="GO:0016705">
    <property type="term" value="F:oxidoreductase activity, acting on paired donors, with incorporation or reduction of molecular oxygen"/>
    <property type="evidence" value="ECO:0007669"/>
    <property type="project" value="InterPro"/>
</dbReference>
<keyword evidence="1 6" id="KW-0285">Flavoprotein</keyword>